<evidence type="ECO:0000256" key="8">
    <source>
        <dbReference type="ARBA" id="ARBA00022643"/>
    </source>
</evidence>
<evidence type="ECO:0000313" key="15">
    <source>
        <dbReference type="Proteomes" id="UP000007014"/>
    </source>
</evidence>
<keyword evidence="7 12" id="KW-0285">Flavoprotein</keyword>
<dbReference type="HAMAP" id="MF_00225">
    <property type="entry name" value="DHO_dh_type2"/>
    <property type="match status" value="1"/>
</dbReference>
<dbReference type="eggNOG" id="KOG1436">
    <property type="taxonomic scope" value="Eukaryota"/>
</dbReference>
<keyword evidence="12" id="KW-0496">Mitochondrion</keyword>
<dbReference type="InterPro" id="IPR005719">
    <property type="entry name" value="Dihydroorotate_DH_2"/>
</dbReference>
<evidence type="ECO:0000256" key="7">
    <source>
        <dbReference type="ARBA" id="ARBA00022630"/>
    </source>
</evidence>
<comment type="catalytic activity">
    <reaction evidence="11 12">
        <text>(S)-dihydroorotate + a quinone = orotate + a quinol</text>
        <dbReference type="Rhea" id="RHEA:30187"/>
        <dbReference type="ChEBI" id="CHEBI:24646"/>
        <dbReference type="ChEBI" id="CHEBI:30839"/>
        <dbReference type="ChEBI" id="CHEBI:30864"/>
        <dbReference type="ChEBI" id="CHEBI:132124"/>
        <dbReference type="EC" id="1.3.5.2"/>
    </reaction>
</comment>
<reference evidence="14 15" key="1">
    <citation type="journal article" date="2004" name="Nature">
        <title>Genome sequence of the ultrasmall unicellular red alga Cyanidioschyzon merolae 10D.</title>
        <authorList>
            <person name="Matsuzaki M."/>
            <person name="Misumi O."/>
            <person name="Shin-i T."/>
            <person name="Maruyama S."/>
            <person name="Takahara M."/>
            <person name="Miyagishima S."/>
            <person name="Mori T."/>
            <person name="Nishida K."/>
            <person name="Yagisawa F."/>
            <person name="Nishida K."/>
            <person name="Yoshida Y."/>
            <person name="Nishimura Y."/>
            <person name="Nakao S."/>
            <person name="Kobayashi T."/>
            <person name="Momoyama Y."/>
            <person name="Higashiyama T."/>
            <person name="Minoda A."/>
            <person name="Sano M."/>
            <person name="Nomoto H."/>
            <person name="Oishi K."/>
            <person name="Hayashi H."/>
            <person name="Ohta F."/>
            <person name="Nishizaka S."/>
            <person name="Haga S."/>
            <person name="Miura S."/>
            <person name="Morishita T."/>
            <person name="Kabeya Y."/>
            <person name="Terasawa K."/>
            <person name="Suzuki Y."/>
            <person name="Ishii Y."/>
            <person name="Asakawa S."/>
            <person name="Takano H."/>
            <person name="Ohta N."/>
            <person name="Kuroiwa H."/>
            <person name="Tanaka K."/>
            <person name="Shimizu N."/>
            <person name="Sugano S."/>
            <person name="Sato N."/>
            <person name="Nozaki H."/>
            <person name="Ogasawara N."/>
            <person name="Kohara Y."/>
            <person name="Kuroiwa T."/>
        </authorList>
    </citation>
    <scope>NUCLEOTIDE SEQUENCE [LARGE SCALE GENOMIC DNA]</scope>
    <source>
        <strain evidence="14 15">10D</strain>
    </source>
</reference>
<comment type="pathway">
    <text evidence="3 12">Pyrimidine metabolism; UMP biosynthesis via de novo pathway; orotate from (S)-dihydroorotate (quinone route): step 1/1.</text>
</comment>
<sequence length="429" mass="47151">MSWSRVGRVVLGFALGGALATAWGSTSSSVDAYKRTLRPLLFRLEPEHAHDLALWALSHGLVAWWCRASSQLERSAHAATCAEQEVRRALQSTCWGKTFASPFGLAAGFDKDGVAVDALFDLGFGFVEVGSVTPRPQSGNPRPRLFRLEPDEAIINRMGFNSAGCEAVRAHLKRLRDRSHEAGQVATARNSVANTTPTQTMPGKKHLGINIGKNRETSEDDALSDYIQVLRTLGAFADYLVVNVSSPNTPGLRLLQRKERLRDLIRQLKRERDDRGPQWQRLPLLVKVAPDLSDEEIRDIAEIVVSEGVDGIVVTNTTVQRPVTLQSPVNLVQQEGGLSGTPLRDLSTYVLGRFYRYTLGKVPLIGVGGIFSGADAYAKIRAGASLVQLYTALMYEGPCLVPRLERELVQCLQRDGYRNIVEAIGADHR</sequence>
<dbReference type="Gramene" id="CMC027CT">
    <property type="protein sequence ID" value="CMC027CT"/>
    <property type="gene ID" value="CMC027C"/>
</dbReference>
<keyword evidence="12" id="KW-0999">Mitochondrion inner membrane</keyword>
<dbReference type="AlphaFoldDB" id="M1VA71"/>
<evidence type="ECO:0000256" key="4">
    <source>
        <dbReference type="ARBA" id="ARBA00005359"/>
    </source>
</evidence>
<evidence type="ECO:0000256" key="3">
    <source>
        <dbReference type="ARBA" id="ARBA00005161"/>
    </source>
</evidence>
<dbReference type="OMA" id="ERIKMGA"/>
<comment type="subcellular location">
    <subcellularLocation>
        <location evidence="2">Membrane</location>
    </subcellularLocation>
    <subcellularLocation>
        <location evidence="12">Mitochondrion inner membrane</location>
        <topology evidence="12">Single-pass membrane protein</topology>
    </subcellularLocation>
    <subcellularLocation>
        <location evidence="1">Plastid</location>
        <location evidence="1">Chloroplast</location>
    </subcellularLocation>
</comment>
<reference evidence="14 15" key="2">
    <citation type="journal article" date="2007" name="BMC Biol.">
        <title>A 100%-complete sequence reveals unusually simple genomic features in the hot-spring red alga Cyanidioschyzon merolae.</title>
        <authorList>
            <person name="Nozaki H."/>
            <person name="Takano H."/>
            <person name="Misumi O."/>
            <person name="Terasawa K."/>
            <person name="Matsuzaki M."/>
            <person name="Maruyama S."/>
            <person name="Nishida K."/>
            <person name="Yagisawa F."/>
            <person name="Yoshida Y."/>
            <person name="Fujiwara T."/>
            <person name="Takio S."/>
            <person name="Tamura K."/>
            <person name="Chung S.J."/>
            <person name="Nakamura S."/>
            <person name="Kuroiwa H."/>
            <person name="Tanaka K."/>
            <person name="Sato N."/>
            <person name="Kuroiwa T."/>
        </authorList>
    </citation>
    <scope>NUCLEOTIDE SEQUENCE [LARGE SCALE GENOMIC DNA]</scope>
    <source>
        <strain evidence="14 15">10D</strain>
    </source>
</reference>
<dbReference type="NCBIfam" id="TIGR01036">
    <property type="entry name" value="pyrD_sub2"/>
    <property type="match status" value="1"/>
</dbReference>
<dbReference type="CDD" id="cd04738">
    <property type="entry name" value="DHOD_2_like"/>
    <property type="match status" value="1"/>
</dbReference>
<dbReference type="InterPro" id="IPR050074">
    <property type="entry name" value="DHO_dehydrogenase"/>
</dbReference>
<dbReference type="RefSeq" id="XP_005535258.1">
    <property type="nucleotide sequence ID" value="XM_005535201.1"/>
</dbReference>
<dbReference type="STRING" id="280699.M1VA71"/>
<evidence type="ECO:0000256" key="10">
    <source>
        <dbReference type="ARBA" id="ARBA00023136"/>
    </source>
</evidence>
<dbReference type="PANTHER" id="PTHR48109">
    <property type="entry name" value="DIHYDROOROTATE DEHYDROGENASE (QUINONE), MITOCHONDRIAL-RELATED"/>
    <property type="match status" value="1"/>
</dbReference>
<dbReference type="Proteomes" id="UP000007014">
    <property type="component" value="Chromosome 3"/>
</dbReference>
<dbReference type="GO" id="GO:0106430">
    <property type="term" value="F:dihydroorotate dehydrogenase (quinone) activity"/>
    <property type="evidence" value="ECO:0007669"/>
    <property type="project" value="UniProtKB-EC"/>
</dbReference>
<evidence type="ECO:0000313" key="14">
    <source>
        <dbReference type="EMBL" id="BAM78972.1"/>
    </source>
</evidence>
<dbReference type="GO" id="GO:0044205">
    <property type="term" value="P:'de novo' UMP biosynthetic process"/>
    <property type="evidence" value="ECO:0007669"/>
    <property type="project" value="UniProtKB-UniPathway"/>
</dbReference>
<dbReference type="InterPro" id="IPR001295">
    <property type="entry name" value="Dihydroorotate_DH_CS"/>
</dbReference>
<dbReference type="GeneID" id="16992410"/>
<feature type="domain" description="Dihydroorotate dehydrogenase catalytic" evidence="13">
    <location>
        <begin position="90"/>
        <end position="411"/>
    </location>
</feature>
<keyword evidence="9 12" id="KW-0560">Oxidoreductase</keyword>
<evidence type="ECO:0000256" key="11">
    <source>
        <dbReference type="ARBA" id="ARBA00048639"/>
    </source>
</evidence>
<dbReference type="UniPathway" id="UPA00070">
    <property type="reaction ID" value="UER00946"/>
</dbReference>
<evidence type="ECO:0000256" key="2">
    <source>
        <dbReference type="ARBA" id="ARBA00004370"/>
    </source>
</evidence>
<evidence type="ECO:0000259" key="13">
    <source>
        <dbReference type="Pfam" id="PF01180"/>
    </source>
</evidence>
<dbReference type="InterPro" id="IPR005720">
    <property type="entry name" value="Dihydroorotate_DH_cat"/>
</dbReference>
<dbReference type="EMBL" id="AP006485">
    <property type="protein sequence ID" value="BAM78972.1"/>
    <property type="molecule type" value="Genomic_DNA"/>
</dbReference>
<evidence type="ECO:0000256" key="12">
    <source>
        <dbReference type="RuleBase" id="RU361255"/>
    </source>
</evidence>
<dbReference type="SUPFAM" id="SSF51395">
    <property type="entry name" value="FMN-linked oxidoreductases"/>
    <property type="match status" value="1"/>
</dbReference>
<dbReference type="GO" id="GO:0006207">
    <property type="term" value="P:'de novo' pyrimidine nucleobase biosynthetic process"/>
    <property type="evidence" value="ECO:0007669"/>
    <property type="project" value="InterPro"/>
</dbReference>
<evidence type="ECO:0000256" key="6">
    <source>
        <dbReference type="ARBA" id="ARBA00017599"/>
    </source>
</evidence>
<dbReference type="PROSITE" id="PS00911">
    <property type="entry name" value="DHODEHASE_1"/>
    <property type="match status" value="1"/>
</dbReference>
<evidence type="ECO:0000256" key="1">
    <source>
        <dbReference type="ARBA" id="ARBA00004229"/>
    </source>
</evidence>
<keyword evidence="8 12" id="KW-0288">FMN</keyword>
<protein>
    <recommendedName>
        <fullName evidence="6 12">Dihydroorotate dehydrogenase (quinone), mitochondrial</fullName>
        <shortName evidence="12">DHOdehase</shortName>
        <ecNumber evidence="5 12">1.3.5.2</ecNumber>
    </recommendedName>
</protein>
<dbReference type="GO" id="GO:0009507">
    <property type="term" value="C:chloroplast"/>
    <property type="evidence" value="ECO:0007669"/>
    <property type="project" value="UniProtKB-SubCell"/>
</dbReference>
<dbReference type="PROSITE" id="PS00912">
    <property type="entry name" value="DHODEHASE_2"/>
    <property type="match status" value="1"/>
</dbReference>
<dbReference type="GO" id="GO:0005743">
    <property type="term" value="C:mitochondrial inner membrane"/>
    <property type="evidence" value="ECO:0007669"/>
    <property type="project" value="UniProtKB-SubCell"/>
</dbReference>
<comment type="similarity">
    <text evidence="4 12">Belongs to the dihydroorotate dehydrogenase family. Type 2 subfamily.</text>
</comment>
<evidence type="ECO:0000256" key="9">
    <source>
        <dbReference type="ARBA" id="ARBA00023002"/>
    </source>
</evidence>
<organism evidence="14 15">
    <name type="scientific">Cyanidioschyzon merolae (strain NIES-3377 / 10D)</name>
    <name type="common">Unicellular red alga</name>
    <dbReference type="NCBI Taxonomy" id="280699"/>
    <lineage>
        <taxon>Eukaryota</taxon>
        <taxon>Rhodophyta</taxon>
        <taxon>Bangiophyceae</taxon>
        <taxon>Cyanidiales</taxon>
        <taxon>Cyanidiaceae</taxon>
        <taxon>Cyanidioschyzon</taxon>
    </lineage>
</organism>
<dbReference type="InterPro" id="IPR013785">
    <property type="entry name" value="Aldolase_TIM"/>
</dbReference>
<dbReference type="Gene3D" id="3.20.20.70">
    <property type="entry name" value="Aldolase class I"/>
    <property type="match status" value="1"/>
</dbReference>
<dbReference type="NCBIfam" id="NF003645">
    <property type="entry name" value="PRK05286.1-2"/>
    <property type="match status" value="1"/>
</dbReference>
<keyword evidence="15" id="KW-1185">Reference proteome</keyword>
<accession>M1VA71</accession>
<dbReference type="Pfam" id="PF01180">
    <property type="entry name" value="DHO_dh"/>
    <property type="match status" value="1"/>
</dbReference>
<proteinExistence type="inferred from homology"/>
<evidence type="ECO:0000256" key="5">
    <source>
        <dbReference type="ARBA" id="ARBA00012791"/>
    </source>
</evidence>
<name>M1VA71_CYAM1</name>
<comment type="cofactor">
    <cofactor evidence="12">
        <name>FMN</name>
        <dbReference type="ChEBI" id="CHEBI:58210"/>
    </cofactor>
    <text evidence="12">Binds 1 FMN per subunit.</text>
</comment>
<dbReference type="PANTHER" id="PTHR48109:SF4">
    <property type="entry name" value="DIHYDROOROTATE DEHYDROGENASE (QUINONE), MITOCHONDRIAL"/>
    <property type="match status" value="1"/>
</dbReference>
<dbReference type="HOGENOM" id="CLU_013640_0_0_1"/>
<dbReference type="EC" id="1.3.5.2" evidence="5 12"/>
<keyword evidence="10" id="KW-0472">Membrane</keyword>
<dbReference type="KEGG" id="cme:CYME_CMC027C"/>
<dbReference type="OrthoDB" id="14784at2759"/>
<gene>
    <name evidence="14" type="ORF">CYME_CMC027C</name>
</gene>